<feature type="transmembrane region" description="Helical" evidence="9">
    <location>
        <begin position="142"/>
        <end position="163"/>
    </location>
</feature>
<feature type="transmembrane region" description="Helical" evidence="9">
    <location>
        <begin position="12"/>
        <end position="35"/>
    </location>
</feature>
<dbReference type="FunFam" id="1.20.1720.10:FF:000002">
    <property type="entry name" value="Multidrug resistance protein B"/>
    <property type="match status" value="1"/>
</dbReference>
<feature type="transmembrane region" description="Helical" evidence="9">
    <location>
        <begin position="274"/>
        <end position="293"/>
    </location>
</feature>
<gene>
    <name evidence="11" type="primary">emrB</name>
    <name evidence="11" type="ORF">CEG18_20545</name>
</gene>
<name>A0A246F7D3_PSENT</name>
<feature type="transmembrane region" description="Helical" evidence="9">
    <location>
        <begin position="203"/>
        <end position="222"/>
    </location>
</feature>
<evidence type="ECO:0000256" key="6">
    <source>
        <dbReference type="ARBA" id="ARBA00022692"/>
    </source>
</evidence>
<evidence type="ECO:0000256" key="4">
    <source>
        <dbReference type="ARBA" id="ARBA00022475"/>
    </source>
</evidence>
<dbReference type="InterPro" id="IPR036259">
    <property type="entry name" value="MFS_trans_sf"/>
</dbReference>
<keyword evidence="6 9" id="KW-0812">Transmembrane</keyword>
<evidence type="ECO:0000256" key="7">
    <source>
        <dbReference type="ARBA" id="ARBA00022989"/>
    </source>
</evidence>
<feature type="transmembrane region" description="Helical" evidence="9">
    <location>
        <begin position="400"/>
        <end position="422"/>
    </location>
</feature>
<feature type="transmembrane region" description="Helical" evidence="9">
    <location>
        <begin position="108"/>
        <end position="130"/>
    </location>
</feature>
<feature type="transmembrane region" description="Helical" evidence="9">
    <location>
        <begin position="478"/>
        <end position="496"/>
    </location>
</feature>
<feature type="transmembrane region" description="Helical" evidence="9">
    <location>
        <begin position="55"/>
        <end position="74"/>
    </location>
</feature>
<feature type="transmembrane region" description="Helical" evidence="9">
    <location>
        <begin position="234"/>
        <end position="253"/>
    </location>
</feature>
<dbReference type="CDD" id="cd17503">
    <property type="entry name" value="MFS_LmrB_MDR_like"/>
    <property type="match status" value="1"/>
</dbReference>
<keyword evidence="4" id="KW-1003">Cell membrane</keyword>
<dbReference type="STRING" id="46680.GCA_000807755_06792"/>
<comment type="subcellular location">
    <subcellularLocation>
        <location evidence="1">Cell inner membrane</location>
        <topology evidence="1">Multi-pass membrane protein</topology>
    </subcellularLocation>
</comment>
<keyword evidence="7 9" id="KW-1133">Transmembrane helix</keyword>
<dbReference type="GO" id="GO:0022857">
    <property type="term" value="F:transmembrane transporter activity"/>
    <property type="evidence" value="ECO:0007669"/>
    <property type="project" value="InterPro"/>
</dbReference>
<evidence type="ECO:0000256" key="8">
    <source>
        <dbReference type="ARBA" id="ARBA00023136"/>
    </source>
</evidence>
<feature type="transmembrane region" description="Helical" evidence="9">
    <location>
        <begin position="81"/>
        <end position="102"/>
    </location>
</feature>
<evidence type="ECO:0000256" key="2">
    <source>
        <dbReference type="ARBA" id="ARBA00008537"/>
    </source>
</evidence>
<feature type="transmembrane region" description="Helical" evidence="9">
    <location>
        <begin position="169"/>
        <end position="191"/>
    </location>
</feature>
<feature type="domain" description="Major facilitator superfamily (MFS) profile" evidence="10">
    <location>
        <begin position="17"/>
        <end position="501"/>
    </location>
</feature>
<dbReference type="Gene3D" id="1.20.1720.10">
    <property type="entry name" value="Multidrug resistance protein D"/>
    <property type="match status" value="1"/>
</dbReference>
<dbReference type="EMBL" id="NJBA01000007">
    <property type="protein sequence ID" value="OWP49128.1"/>
    <property type="molecule type" value="Genomic_DNA"/>
</dbReference>
<protein>
    <submittedName>
        <fullName evidence="11">MFS transporter</fullName>
    </submittedName>
</protein>
<dbReference type="SUPFAM" id="SSF103473">
    <property type="entry name" value="MFS general substrate transporter"/>
    <property type="match status" value="1"/>
</dbReference>
<dbReference type="RefSeq" id="WP_088420194.1">
    <property type="nucleotide sequence ID" value="NZ_NJBA01000007.1"/>
</dbReference>
<evidence type="ECO:0000256" key="1">
    <source>
        <dbReference type="ARBA" id="ARBA00004429"/>
    </source>
</evidence>
<dbReference type="Proteomes" id="UP000198145">
    <property type="component" value="Unassembled WGS sequence"/>
</dbReference>
<reference evidence="11 12" key="1">
    <citation type="submission" date="2017-06" db="EMBL/GenBank/DDBJ databases">
        <title>Draft genome of Pseudomonas nitroreducens DF05.</title>
        <authorList>
            <person name="Iyer R."/>
        </authorList>
    </citation>
    <scope>NUCLEOTIDE SEQUENCE [LARGE SCALE GENOMIC DNA]</scope>
    <source>
        <strain evidence="11 12">DF05</strain>
    </source>
</reference>
<keyword evidence="5" id="KW-0997">Cell inner membrane</keyword>
<feature type="transmembrane region" description="Helical" evidence="9">
    <location>
        <begin position="366"/>
        <end position="388"/>
    </location>
</feature>
<dbReference type="InterPro" id="IPR020846">
    <property type="entry name" value="MFS_dom"/>
</dbReference>
<evidence type="ECO:0000313" key="12">
    <source>
        <dbReference type="Proteomes" id="UP000198145"/>
    </source>
</evidence>
<comment type="similarity">
    <text evidence="2">Belongs to the major facilitator superfamily. EmrB family.</text>
</comment>
<evidence type="ECO:0000313" key="11">
    <source>
        <dbReference type="EMBL" id="OWP49128.1"/>
    </source>
</evidence>
<proteinExistence type="inferred from homology"/>
<dbReference type="InterPro" id="IPR004638">
    <property type="entry name" value="EmrB-like"/>
</dbReference>
<keyword evidence="3" id="KW-0813">Transport</keyword>
<dbReference type="GO" id="GO:0005886">
    <property type="term" value="C:plasma membrane"/>
    <property type="evidence" value="ECO:0007669"/>
    <property type="project" value="UniProtKB-SubCell"/>
</dbReference>
<dbReference type="eggNOG" id="COG2814">
    <property type="taxonomic scope" value="Bacteria"/>
</dbReference>
<dbReference type="PANTHER" id="PTHR42718">
    <property type="entry name" value="MAJOR FACILITATOR SUPERFAMILY MULTIDRUG TRANSPORTER MFSC"/>
    <property type="match status" value="1"/>
</dbReference>
<dbReference type="GO" id="GO:1990961">
    <property type="term" value="P:xenobiotic detoxification by transmembrane export across the plasma membrane"/>
    <property type="evidence" value="ECO:0007669"/>
    <property type="project" value="UniProtKB-ARBA"/>
</dbReference>
<dbReference type="PANTHER" id="PTHR42718:SF9">
    <property type="entry name" value="MAJOR FACILITATOR SUPERFAMILY MULTIDRUG TRANSPORTER MFSC"/>
    <property type="match status" value="1"/>
</dbReference>
<evidence type="ECO:0000259" key="10">
    <source>
        <dbReference type="PROSITE" id="PS50850"/>
    </source>
</evidence>
<dbReference type="GO" id="GO:0015721">
    <property type="term" value="P:bile acid and bile salt transport"/>
    <property type="evidence" value="ECO:0007669"/>
    <property type="project" value="UniProtKB-ARBA"/>
</dbReference>
<dbReference type="PROSITE" id="PS50850">
    <property type="entry name" value="MFS"/>
    <property type="match status" value="1"/>
</dbReference>
<dbReference type="NCBIfam" id="TIGR00711">
    <property type="entry name" value="efflux_EmrB"/>
    <property type="match status" value="1"/>
</dbReference>
<evidence type="ECO:0000256" key="3">
    <source>
        <dbReference type="ARBA" id="ARBA00022448"/>
    </source>
</evidence>
<feature type="transmembrane region" description="Helical" evidence="9">
    <location>
        <begin position="305"/>
        <end position="325"/>
    </location>
</feature>
<sequence>MSQPNSSSFSPPSLVMATIGLSLATFMQVLDTTIANVALPTISGNLGVSSEQGTWVITSFAVSNAIALPLTGWLSRKVGEVRLFIAATLLFVIASFLCGVAQQMGMLVGFRAIQGFVAGPLYPITQTLLISIYPPAKRGMALALLAMVTVVAPIAGPILGGWITDSYSWPWIFFINVPIGLFAAMVVYQQLRARPVVIKHAPMDYMGLAMLVIGVGALQIVLDKGNDLDWFESGFIIGGSVIAVIALAVFVIWELTDKHPIVNLRLFVHRNFTVGTLALVGGYAGFFGMNLLLPQWLQTQMGYTATWAGLAAAPIGILPVFLSPLVGRYANNFDLRLLAGLAFLAMAATCFMRADFTTEVDYMHIALVQLFMGLGVAFFFMPILSILLSDLPPDQIADGSGLATFLRTLAGSFAASLTTWIWNRRATMHHAYLTENISQYDPATRTAVEQLGGPGQHSAALLERMVESQAYMISTIDYFTLLGWLFLAMLVVICLAKPPFGAKPGAAAAGGH</sequence>
<organism evidence="11 12">
    <name type="scientific">Pseudomonas nitroreducens</name>
    <dbReference type="NCBI Taxonomy" id="46680"/>
    <lineage>
        <taxon>Bacteria</taxon>
        <taxon>Pseudomonadati</taxon>
        <taxon>Pseudomonadota</taxon>
        <taxon>Gammaproteobacteria</taxon>
        <taxon>Pseudomonadales</taxon>
        <taxon>Pseudomonadaceae</taxon>
        <taxon>Pseudomonas</taxon>
    </lineage>
</organism>
<evidence type="ECO:0000256" key="5">
    <source>
        <dbReference type="ARBA" id="ARBA00022519"/>
    </source>
</evidence>
<dbReference type="Pfam" id="PF07690">
    <property type="entry name" value="MFS_1"/>
    <property type="match status" value="1"/>
</dbReference>
<dbReference type="AlphaFoldDB" id="A0A246F7D3"/>
<comment type="caution">
    <text evidence="11">The sequence shown here is derived from an EMBL/GenBank/DDBJ whole genome shotgun (WGS) entry which is preliminary data.</text>
</comment>
<accession>A0A246F7D3</accession>
<dbReference type="Gene3D" id="1.20.1250.20">
    <property type="entry name" value="MFS general substrate transporter like domains"/>
    <property type="match status" value="1"/>
</dbReference>
<dbReference type="InterPro" id="IPR011701">
    <property type="entry name" value="MFS"/>
</dbReference>
<evidence type="ECO:0000256" key="9">
    <source>
        <dbReference type="SAM" id="Phobius"/>
    </source>
</evidence>
<feature type="transmembrane region" description="Helical" evidence="9">
    <location>
        <begin position="337"/>
        <end position="354"/>
    </location>
</feature>
<keyword evidence="8 9" id="KW-0472">Membrane</keyword>